<keyword evidence="2" id="KW-0479">Metal-binding</keyword>
<dbReference type="SUPFAM" id="SSF88688">
    <property type="entry name" value="Families 57/38 glycoside transferase middle domain"/>
    <property type="match status" value="1"/>
</dbReference>
<dbReference type="EMBL" id="JBHSMI010000067">
    <property type="protein sequence ID" value="MFC5407520.1"/>
    <property type="molecule type" value="Genomic_DNA"/>
</dbReference>
<comment type="caution">
    <text evidence="6">The sequence shown here is derived from an EMBL/GenBank/DDBJ whole genome shotgun (WGS) entry which is preliminary data.</text>
</comment>
<dbReference type="InterPro" id="IPR011682">
    <property type="entry name" value="Glyco_hydro_38_C"/>
</dbReference>
<comment type="similarity">
    <text evidence="1">Belongs to the glycosyl hydrolase 38 family.</text>
</comment>
<keyword evidence="4" id="KW-0326">Glycosidase</keyword>
<dbReference type="InterPro" id="IPR000602">
    <property type="entry name" value="Glyco_hydro_38_N"/>
</dbReference>
<dbReference type="Proteomes" id="UP001596113">
    <property type="component" value="Unassembled WGS sequence"/>
</dbReference>
<dbReference type="SUPFAM" id="SSF88713">
    <property type="entry name" value="Glycoside hydrolase/deacetylase"/>
    <property type="match status" value="1"/>
</dbReference>
<dbReference type="InterPro" id="IPR011330">
    <property type="entry name" value="Glyco_hydro/deAcase_b/a-brl"/>
</dbReference>
<dbReference type="Pfam" id="PF17677">
    <property type="entry name" value="Glyco_hydro38C2"/>
    <property type="match status" value="1"/>
</dbReference>
<sequence length="920" mass="105514">MSDSRKFDSVHVVSHTHWDREWYEDFQGFRIRLVYLIDELLDLMEREPNYRYFLMDGQTIVLDDYLEIRGENRERLLKLIRDGRIGIGPWYVMPDEFLVSGESLIRNLLKGFRSARAIGAEPVKSGYIPDIFGHNSQFPQILQGFGIDNAVLFRGFHGDADPSEIWWEGADGSRVLGLKLDEDRSYGDFYFFIRWPFAERDFVYEEEELVRRASQMLDYKEKRATTGLLLGLDGVDHIEVEPRLPWILKTLNEAPSLRGVKFEHSTLETYLTELRSRIGDLRVYRGEQRSPGYNGVNNWVLANVLSSRIHLKQMNQRVEQLLERWVEPWAVFAALEGRAYPYSFLRRAWEFLLQNHPHDSICGCSIDQVHSDMQYRFDQSRLIAEHMLDEQLQYLVHHIDATDLQGSELFAVFNPSPLPVDEIVVVDVEMPRDANGGISQAVFGGAHMRLFDCDNREVPYQLVSIRQNSVRRFRKYRDIPGAEQVDRLRIAFRAHIPAYGYAVYSMAKERIPMPPFGQYSADPVQPNRLLGTMNRGSGIWENGKLRVQVQRDGTMDVTDLASGRTYEGLLSFEDEGDVGEGWNHVAPLVNQTYWSCGEVRSVSALTDGPLAALLCIERVFHVPDGVVPDESRRTDSTADVRMKTYVELRCDDPTLRCRTVIDNTARNHRMKMLVPTHLQTDYYFTSTPFDLVERPFKAPDYPRHLEFARHDMPHNGLVLAKDDGGGLAVFAKGMYEVSARDDEAKTIAMTLFRGTRNEVLSDGGDGGQLLKELTFEFAFRPFGAETEAADLVEEQKRYAVGLRTAHTNRDKVRYGNLQRRERTLPKTHSYLQISTPDLALSALKRAEDEDDAYIVRVWNPTDGSVEGDLSFGRKVLELSKVNLDEQDVGELEGFVPGSSQIRLTLRAKQIMTLKVKWSHS</sequence>
<dbReference type="InterPro" id="IPR027291">
    <property type="entry name" value="Glyco_hydro_38_N_sf"/>
</dbReference>
<dbReference type="PANTHER" id="PTHR46017">
    <property type="entry name" value="ALPHA-MANNOSIDASE 2C1"/>
    <property type="match status" value="1"/>
</dbReference>
<dbReference type="RefSeq" id="WP_378140255.1">
    <property type="nucleotide sequence ID" value="NZ_JBHSMI010000067.1"/>
</dbReference>
<gene>
    <name evidence="6" type="ORF">ACFPOF_32720</name>
</gene>
<evidence type="ECO:0000256" key="1">
    <source>
        <dbReference type="ARBA" id="ARBA00009792"/>
    </source>
</evidence>
<accession>A0ABW0I4U0</accession>
<reference evidence="7" key="1">
    <citation type="journal article" date="2019" name="Int. J. Syst. Evol. Microbiol.">
        <title>The Global Catalogue of Microorganisms (GCM) 10K type strain sequencing project: providing services to taxonomists for standard genome sequencing and annotation.</title>
        <authorList>
            <consortium name="The Broad Institute Genomics Platform"/>
            <consortium name="The Broad Institute Genome Sequencing Center for Infectious Disease"/>
            <person name="Wu L."/>
            <person name="Ma J."/>
        </authorList>
    </citation>
    <scope>NUCLEOTIDE SEQUENCE [LARGE SCALE GENOMIC DNA]</scope>
    <source>
        <strain evidence="7">CGMCC 1.18575</strain>
    </source>
</reference>
<feature type="domain" description="Glycoside hydrolase family 38 central" evidence="5">
    <location>
        <begin position="304"/>
        <end position="377"/>
    </location>
</feature>
<dbReference type="InterPro" id="IPR011013">
    <property type="entry name" value="Gal_mutarotase_sf_dom"/>
</dbReference>
<dbReference type="PANTHER" id="PTHR46017:SF2">
    <property type="entry name" value="MANNOSYLGLYCERATE HYDROLASE"/>
    <property type="match status" value="1"/>
</dbReference>
<proteinExistence type="inferred from homology"/>
<dbReference type="InterPro" id="IPR037094">
    <property type="entry name" value="Glyco_hydro_38_cen_sf"/>
</dbReference>
<organism evidence="6 7">
    <name type="scientific">Cohnella soli</name>
    <dbReference type="NCBI Taxonomy" id="425005"/>
    <lineage>
        <taxon>Bacteria</taxon>
        <taxon>Bacillati</taxon>
        <taxon>Bacillota</taxon>
        <taxon>Bacilli</taxon>
        <taxon>Bacillales</taxon>
        <taxon>Paenibacillaceae</taxon>
        <taxon>Cohnella</taxon>
    </lineage>
</organism>
<name>A0ABW0I4U0_9BACL</name>
<dbReference type="InterPro" id="IPR015341">
    <property type="entry name" value="Glyco_hydro_38_cen"/>
</dbReference>
<dbReference type="InterPro" id="IPR028995">
    <property type="entry name" value="Glyco_hydro_57/38_cen_sf"/>
</dbReference>
<dbReference type="Pfam" id="PF09261">
    <property type="entry name" value="Alpha-mann_mid"/>
    <property type="match status" value="1"/>
</dbReference>
<evidence type="ECO:0000259" key="5">
    <source>
        <dbReference type="SMART" id="SM00872"/>
    </source>
</evidence>
<evidence type="ECO:0000256" key="4">
    <source>
        <dbReference type="ARBA" id="ARBA00023295"/>
    </source>
</evidence>
<dbReference type="InterPro" id="IPR041147">
    <property type="entry name" value="GH38_C"/>
</dbReference>
<dbReference type="Gene3D" id="2.70.98.30">
    <property type="entry name" value="Golgi alpha-mannosidase II, domain 4"/>
    <property type="match status" value="1"/>
</dbReference>
<dbReference type="Pfam" id="PF01074">
    <property type="entry name" value="Glyco_hydro_38N"/>
    <property type="match status" value="1"/>
</dbReference>
<keyword evidence="3" id="KW-0378">Hydrolase</keyword>
<dbReference type="Pfam" id="PF07748">
    <property type="entry name" value="Glyco_hydro_38C"/>
    <property type="match status" value="1"/>
</dbReference>
<evidence type="ECO:0000256" key="2">
    <source>
        <dbReference type="ARBA" id="ARBA00022723"/>
    </source>
</evidence>
<dbReference type="Gene3D" id="1.20.1270.50">
    <property type="entry name" value="Glycoside hydrolase family 38, central domain"/>
    <property type="match status" value="1"/>
</dbReference>
<protein>
    <submittedName>
        <fullName evidence="6">Alpha-mannosidase</fullName>
    </submittedName>
</protein>
<dbReference type="SMART" id="SM00872">
    <property type="entry name" value="Alpha-mann_mid"/>
    <property type="match status" value="1"/>
</dbReference>
<keyword evidence="7" id="KW-1185">Reference proteome</keyword>
<evidence type="ECO:0000256" key="3">
    <source>
        <dbReference type="ARBA" id="ARBA00022801"/>
    </source>
</evidence>
<evidence type="ECO:0000313" key="6">
    <source>
        <dbReference type="EMBL" id="MFC5407520.1"/>
    </source>
</evidence>
<dbReference type="Gene3D" id="3.20.110.10">
    <property type="entry name" value="Glycoside hydrolase 38, N terminal domain"/>
    <property type="match status" value="1"/>
</dbReference>
<evidence type="ECO:0000313" key="7">
    <source>
        <dbReference type="Proteomes" id="UP001596113"/>
    </source>
</evidence>
<dbReference type="SUPFAM" id="SSF74650">
    <property type="entry name" value="Galactose mutarotase-like"/>
    <property type="match status" value="1"/>
</dbReference>